<feature type="domain" description="UvrD-like helicase ATP-binding" evidence="8">
    <location>
        <begin position="23"/>
        <end position="323"/>
    </location>
</feature>
<dbReference type="InterPro" id="IPR014016">
    <property type="entry name" value="UvrD-like_ATP-bd"/>
</dbReference>
<dbReference type="GO" id="GO:0016787">
    <property type="term" value="F:hydrolase activity"/>
    <property type="evidence" value="ECO:0007669"/>
    <property type="project" value="UniProtKB-UniRule"/>
</dbReference>
<evidence type="ECO:0000256" key="4">
    <source>
        <dbReference type="ARBA" id="ARBA00022840"/>
    </source>
</evidence>
<keyword evidence="4 7" id="KW-0067">ATP-binding</keyword>
<reference evidence="10" key="1">
    <citation type="submission" date="2016-10" db="EMBL/GenBank/DDBJ databases">
        <authorList>
            <person name="Varghese N."/>
            <person name="Submissions S."/>
        </authorList>
    </citation>
    <scope>NUCLEOTIDE SEQUENCE [LARGE SCALE GENOMIC DNA]</scope>
    <source>
        <strain evidence="10">DSM 22376</strain>
    </source>
</reference>
<keyword evidence="5" id="KW-0238">DNA-binding</keyword>
<organism evidence="9 10">
    <name type="scientific">Flavobacterium gillisiae</name>
    <dbReference type="NCBI Taxonomy" id="150146"/>
    <lineage>
        <taxon>Bacteria</taxon>
        <taxon>Pseudomonadati</taxon>
        <taxon>Bacteroidota</taxon>
        <taxon>Flavobacteriia</taxon>
        <taxon>Flavobacteriales</taxon>
        <taxon>Flavobacteriaceae</taxon>
        <taxon>Flavobacterium</taxon>
    </lineage>
</organism>
<evidence type="ECO:0000313" key="9">
    <source>
        <dbReference type="EMBL" id="SEA94936.1"/>
    </source>
</evidence>
<feature type="binding site" evidence="7">
    <location>
        <begin position="44"/>
        <end position="51"/>
    </location>
    <ligand>
        <name>ATP</name>
        <dbReference type="ChEBI" id="CHEBI:30616"/>
    </ligand>
</feature>
<dbReference type="AlphaFoldDB" id="A0A1H4FC68"/>
<keyword evidence="1 7" id="KW-0547">Nucleotide-binding</keyword>
<evidence type="ECO:0000259" key="8">
    <source>
        <dbReference type="PROSITE" id="PS51198"/>
    </source>
</evidence>
<dbReference type="Gene3D" id="1.10.10.160">
    <property type="match status" value="1"/>
</dbReference>
<dbReference type="PANTHER" id="PTHR11070:SF2">
    <property type="entry name" value="ATP-DEPENDENT DNA HELICASE SRS2"/>
    <property type="match status" value="1"/>
</dbReference>
<dbReference type="GO" id="GO:0003677">
    <property type="term" value="F:DNA binding"/>
    <property type="evidence" value="ECO:0007669"/>
    <property type="project" value="UniProtKB-KW"/>
</dbReference>
<dbReference type="InterPro" id="IPR027417">
    <property type="entry name" value="P-loop_NTPase"/>
</dbReference>
<gene>
    <name evidence="9" type="ORF">SAMN05443667_1135</name>
</gene>
<dbReference type="InterPro" id="IPR013986">
    <property type="entry name" value="DExx_box_DNA_helicase_dom_sf"/>
</dbReference>
<dbReference type="EMBL" id="FNRD01000013">
    <property type="protein sequence ID" value="SEA94936.1"/>
    <property type="molecule type" value="Genomic_DNA"/>
</dbReference>
<evidence type="ECO:0000256" key="7">
    <source>
        <dbReference type="PROSITE-ProRule" id="PRU00560"/>
    </source>
</evidence>
<keyword evidence="10" id="KW-1185">Reference proteome</keyword>
<dbReference type="SUPFAM" id="SSF52540">
    <property type="entry name" value="P-loop containing nucleoside triphosphate hydrolases"/>
    <property type="match status" value="1"/>
</dbReference>
<evidence type="ECO:0000256" key="3">
    <source>
        <dbReference type="ARBA" id="ARBA00022806"/>
    </source>
</evidence>
<sequence length="659" mass="76560">MLQEISITDDDILYSEKILLPEGKTFDDERKDFIRNLNTLDLQAVPGSGKTTVLLAKLLILERKLPFADGSGILVLSHTNAAIDEIKYKIQKHCPKLFSYPNFIGTIQSFVDDFLAIPFYTSKFKKKPIRIDSEIFDEIAGSYYRNLPNSGAKNWLNQQHNPEDFFKNLRFDVNLNLIKGMNGEICLSRENNSQTYKTFTTIKTKILKSGFLHYDDAYFLAELYLKYFPDIKNILQKRFSNVYVDEMQDMDTHQYDLLEKLFFDQGNSLSIFQRIGDKNQAIYNSVKASEIWSDRLEILRLSGSQRLSKPISDIVCNFALHTTDEFEIVGLNDCEIKPHILVFDNSSIEDIIPHFTQLLRTFKEDGSLIDFDKYPTKVIAWNTEWKTQADLDNITKLRLVDYFNGFKKDNQKPKQDYNCLKSYLLFYDKNKLTLEPIRKNILNAFLKILRLENLNSEDGRTYTKKKLIDFIKQKDFTFYEQFSLNIYNWSIGIIKGKTNGVWDEIKEFAPTFSNIFSPTPLSTSLNFISADVEDILMENVEEPETTNIYKEADLEIEITSVHAVKGQTHCATLYLESFFDRGYGNYESERLRNQFIGTQTITQTLATIPNSHDKIIQSTKMAYVGFSRPTNFLCIAIHKVRFNNHLSGIDRDKWEIIEI</sequence>
<proteinExistence type="predicted"/>
<evidence type="ECO:0000313" key="10">
    <source>
        <dbReference type="Proteomes" id="UP000198951"/>
    </source>
</evidence>
<dbReference type="Pfam" id="PF00580">
    <property type="entry name" value="UvrD-helicase"/>
    <property type="match status" value="1"/>
</dbReference>
<dbReference type="GO" id="GO:0000725">
    <property type="term" value="P:recombinational repair"/>
    <property type="evidence" value="ECO:0007669"/>
    <property type="project" value="TreeGrafter"/>
</dbReference>
<evidence type="ECO:0000256" key="1">
    <source>
        <dbReference type="ARBA" id="ARBA00022741"/>
    </source>
</evidence>
<evidence type="ECO:0000256" key="5">
    <source>
        <dbReference type="ARBA" id="ARBA00023125"/>
    </source>
</evidence>
<dbReference type="GO" id="GO:0043138">
    <property type="term" value="F:3'-5' DNA helicase activity"/>
    <property type="evidence" value="ECO:0007669"/>
    <property type="project" value="TreeGrafter"/>
</dbReference>
<evidence type="ECO:0000256" key="2">
    <source>
        <dbReference type="ARBA" id="ARBA00022801"/>
    </source>
</evidence>
<dbReference type="Proteomes" id="UP000198951">
    <property type="component" value="Unassembled WGS sequence"/>
</dbReference>
<dbReference type="OrthoDB" id="1100019at2"/>
<dbReference type="InterPro" id="IPR000212">
    <property type="entry name" value="DNA_helicase_UvrD/REP"/>
</dbReference>
<dbReference type="Gene3D" id="3.40.50.300">
    <property type="entry name" value="P-loop containing nucleotide triphosphate hydrolases"/>
    <property type="match status" value="1"/>
</dbReference>
<dbReference type="PROSITE" id="PS51198">
    <property type="entry name" value="UVRD_HELICASE_ATP_BIND"/>
    <property type="match status" value="1"/>
</dbReference>
<dbReference type="STRING" id="150146.SAMN05443667_1135"/>
<keyword evidence="3 7" id="KW-0347">Helicase</keyword>
<accession>A0A1H4FC68</accession>
<evidence type="ECO:0000256" key="6">
    <source>
        <dbReference type="ARBA" id="ARBA00034923"/>
    </source>
</evidence>
<name>A0A1H4FC68_9FLAO</name>
<dbReference type="RefSeq" id="WP_091092401.1">
    <property type="nucleotide sequence ID" value="NZ_FNRD01000013.1"/>
</dbReference>
<dbReference type="PANTHER" id="PTHR11070">
    <property type="entry name" value="UVRD / RECB / PCRA DNA HELICASE FAMILY MEMBER"/>
    <property type="match status" value="1"/>
</dbReference>
<keyword evidence="2 7" id="KW-0378">Hydrolase</keyword>
<dbReference type="GO" id="GO:0005524">
    <property type="term" value="F:ATP binding"/>
    <property type="evidence" value="ECO:0007669"/>
    <property type="project" value="UniProtKB-UniRule"/>
</dbReference>
<protein>
    <recommendedName>
        <fullName evidence="6">DNA 3'-5' helicase II</fullName>
    </recommendedName>
</protein>